<gene>
    <name evidence="1" type="ORF">ENJ96_00195</name>
</gene>
<evidence type="ECO:0000313" key="1">
    <source>
        <dbReference type="EMBL" id="HHI96257.1"/>
    </source>
</evidence>
<organism evidence="1">
    <name type="scientific">Thermodesulfatator atlanticus</name>
    <dbReference type="NCBI Taxonomy" id="501497"/>
    <lineage>
        <taxon>Bacteria</taxon>
        <taxon>Pseudomonadati</taxon>
        <taxon>Thermodesulfobacteriota</taxon>
        <taxon>Thermodesulfobacteria</taxon>
        <taxon>Thermodesulfobacteriales</taxon>
        <taxon>Thermodesulfatatoraceae</taxon>
        <taxon>Thermodesulfatator</taxon>
    </lineage>
</organism>
<accession>A0A7V5U1L3</accession>
<proteinExistence type="predicted"/>
<reference evidence="1" key="1">
    <citation type="journal article" date="2020" name="mSystems">
        <title>Genome- and Community-Level Interaction Insights into Carbon Utilization and Element Cycling Functions of Hydrothermarchaeota in Hydrothermal Sediment.</title>
        <authorList>
            <person name="Zhou Z."/>
            <person name="Liu Y."/>
            <person name="Xu W."/>
            <person name="Pan J."/>
            <person name="Luo Z.H."/>
            <person name="Li M."/>
        </authorList>
    </citation>
    <scope>NUCLEOTIDE SEQUENCE [LARGE SCALE GENOMIC DNA]</scope>
    <source>
        <strain evidence="1">HyVt-533</strain>
    </source>
</reference>
<dbReference type="AlphaFoldDB" id="A0A7V5U1L3"/>
<protein>
    <recommendedName>
        <fullName evidence="2">GAK system XXXCH domain-containing protein</fullName>
    </recommendedName>
</protein>
<name>A0A7V5U1L3_9BACT</name>
<dbReference type="Proteomes" id="UP000886101">
    <property type="component" value="Unassembled WGS sequence"/>
</dbReference>
<evidence type="ECO:0008006" key="2">
    <source>
        <dbReference type="Google" id="ProtNLM"/>
    </source>
</evidence>
<dbReference type="EMBL" id="DROK01000006">
    <property type="protein sequence ID" value="HHI96257.1"/>
    <property type="molecule type" value="Genomic_DNA"/>
</dbReference>
<sequence length="176" mass="20179">MKKHKLKGSGQAARQVLAEKLELLAAALREGRFSFEGESWPVDKDVLEYHWELKIKEGKLKFALTLALDQEVRPQSAPESKASKKQIKKAMGASFKAILRKLKQEELPFLADVEELLQAFKDYEPFVENSWRRPWLLCAEKVLELHEAVKGGDIARAKEISSAILAYEKDCHRKYK</sequence>
<comment type="caution">
    <text evidence="1">The sequence shown here is derived from an EMBL/GenBank/DDBJ whole genome shotgun (WGS) entry which is preliminary data.</text>
</comment>